<organism evidence="2 3">
    <name type="scientific">Dryococelus australis</name>
    <dbReference type="NCBI Taxonomy" id="614101"/>
    <lineage>
        <taxon>Eukaryota</taxon>
        <taxon>Metazoa</taxon>
        <taxon>Ecdysozoa</taxon>
        <taxon>Arthropoda</taxon>
        <taxon>Hexapoda</taxon>
        <taxon>Insecta</taxon>
        <taxon>Pterygota</taxon>
        <taxon>Neoptera</taxon>
        <taxon>Polyneoptera</taxon>
        <taxon>Phasmatodea</taxon>
        <taxon>Verophasmatodea</taxon>
        <taxon>Anareolatae</taxon>
        <taxon>Phasmatidae</taxon>
        <taxon>Eurycanthinae</taxon>
        <taxon>Dryococelus</taxon>
    </lineage>
</organism>
<accession>A0ABQ9HGL7</accession>
<reference evidence="2 3" key="1">
    <citation type="submission" date="2023-02" db="EMBL/GenBank/DDBJ databases">
        <title>LHISI_Scaffold_Assembly.</title>
        <authorList>
            <person name="Stuart O.P."/>
            <person name="Cleave R."/>
            <person name="Magrath M.J.L."/>
            <person name="Mikheyev A.S."/>
        </authorList>
    </citation>
    <scope>NUCLEOTIDE SEQUENCE [LARGE SCALE GENOMIC DNA]</scope>
    <source>
        <strain evidence="2">Daus_M_001</strain>
        <tissue evidence="2">Leg muscle</tissue>
    </source>
</reference>
<evidence type="ECO:0000313" key="2">
    <source>
        <dbReference type="EMBL" id="KAJ8883375.1"/>
    </source>
</evidence>
<dbReference type="EMBL" id="JARBHB010000005">
    <property type="protein sequence ID" value="KAJ8883375.1"/>
    <property type="molecule type" value="Genomic_DNA"/>
</dbReference>
<feature type="compositionally biased region" description="Polar residues" evidence="1">
    <location>
        <begin position="19"/>
        <end position="31"/>
    </location>
</feature>
<protein>
    <submittedName>
        <fullName evidence="2">Uncharacterized protein</fullName>
    </submittedName>
</protein>
<feature type="region of interest" description="Disordered" evidence="1">
    <location>
        <begin position="275"/>
        <end position="352"/>
    </location>
</feature>
<feature type="compositionally biased region" description="Basic and acidic residues" evidence="1">
    <location>
        <begin position="1"/>
        <end position="14"/>
    </location>
</feature>
<dbReference type="Proteomes" id="UP001159363">
    <property type="component" value="Chromosome 4"/>
</dbReference>
<feature type="compositionally biased region" description="Polar residues" evidence="1">
    <location>
        <begin position="302"/>
        <end position="343"/>
    </location>
</feature>
<name>A0ABQ9HGL7_9NEOP</name>
<evidence type="ECO:0000256" key="1">
    <source>
        <dbReference type="SAM" id="MobiDB-lite"/>
    </source>
</evidence>
<comment type="caution">
    <text evidence="2">The sequence shown here is derived from an EMBL/GenBank/DDBJ whole genome shotgun (WGS) entry which is preliminary data.</text>
</comment>
<feature type="region of interest" description="Disordered" evidence="1">
    <location>
        <begin position="1"/>
        <end position="36"/>
    </location>
</feature>
<evidence type="ECO:0000313" key="3">
    <source>
        <dbReference type="Proteomes" id="UP001159363"/>
    </source>
</evidence>
<proteinExistence type="predicted"/>
<sequence length="589" mass="64498">MRGQGKREIPDKTHPPAASSGTVSTCENPMTQPGIELGDNTAAIQRQESSEAARMCRVLPAALLSGLCLWVARSLKVVGAMVTERLARSPPTKASRVQSPAWSPDFRKCESCRMMSLVYLGIFRFPRPLHSGAAPYLLQSPSLALKTSLLRATQISSLTKGCSRSNVQFRNESLEKALPPPAYILTSALSDIRLVKLVTMEGKSTQKTVAPFEFRAGLEIEMKLISNHRNWRFDISIRDQQPSSTNIDESEIQNNENSLVQHFCIGTKIKLDPGSELGSSVRGSGKMMVQPGKSLWKDHGQSDATSHQQHVGTSDRQSAPCNIPCSQANKGSSAARGSSQSETRPVPRHSRRLLDNGCASLKEHPRRFGGVVVRLLASHLGEPGSIHGGSCRTIPLVGGFSQGSPVFPAPSFRRCSMPTSLRPYRLSRPQSENPPWRNLGANSRLSDYKSATLPLSCKGRASTPTPQMQPYIHPECAREIRESLNIEFLRADEGEARWEWISPGMQGRGQMGDPRENLLTSGIARHDSHASGSSFRVGREKTNFATSVNKSSSTRKSICACANFSQDARTHRLRSIPELEKNFSSSPHA</sequence>
<gene>
    <name evidence="2" type="ORF">PR048_015218</name>
</gene>
<keyword evidence="3" id="KW-1185">Reference proteome</keyword>